<name>A0ABQ6HTD9_9MICO</name>
<protein>
    <recommendedName>
        <fullName evidence="3">Alpha/beta hydrolase fold-3 domain-containing protein</fullName>
    </recommendedName>
</protein>
<keyword evidence="5" id="KW-1185">Reference proteome</keyword>
<gene>
    <name evidence="4" type="ORF">GCM10025862_38120</name>
</gene>
<dbReference type="SUPFAM" id="SSF53474">
    <property type="entry name" value="alpha/beta-Hydrolases"/>
    <property type="match status" value="1"/>
</dbReference>
<keyword evidence="1" id="KW-0378">Hydrolase</keyword>
<feature type="region of interest" description="Disordered" evidence="2">
    <location>
        <begin position="277"/>
        <end position="315"/>
    </location>
</feature>
<feature type="compositionally biased region" description="Low complexity" evidence="2">
    <location>
        <begin position="249"/>
        <end position="259"/>
    </location>
</feature>
<comment type="caution">
    <text evidence="4">The sequence shown here is derived from an EMBL/GenBank/DDBJ whole genome shotgun (WGS) entry which is preliminary data.</text>
</comment>
<dbReference type="EMBL" id="BSUJ01000001">
    <property type="protein sequence ID" value="GMA21791.1"/>
    <property type="molecule type" value="Genomic_DNA"/>
</dbReference>
<evidence type="ECO:0000256" key="2">
    <source>
        <dbReference type="SAM" id="MobiDB-lite"/>
    </source>
</evidence>
<feature type="compositionally biased region" description="Low complexity" evidence="2">
    <location>
        <begin position="296"/>
        <end position="305"/>
    </location>
</feature>
<evidence type="ECO:0000256" key="1">
    <source>
        <dbReference type="ARBA" id="ARBA00022801"/>
    </source>
</evidence>
<dbReference type="Gene3D" id="3.40.50.1820">
    <property type="entry name" value="alpha/beta hydrolase"/>
    <property type="match status" value="1"/>
</dbReference>
<dbReference type="Pfam" id="PF07859">
    <property type="entry name" value="Abhydrolase_3"/>
    <property type="match status" value="1"/>
</dbReference>
<accession>A0ABQ6HTD9</accession>
<organism evidence="4 5">
    <name type="scientific">Arsenicicoccus piscis</name>
    <dbReference type="NCBI Taxonomy" id="673954"/>
    <lineage>
        <taxon>Bacteria</taxon>
        <taxon>Bacillati</taxon>
        <taxon>Actinomycetota</taxon>
        <taxon>Actinomycetes</taxon>
        <taxon>Micrococcales</taxon>
        <taxon>Intrasporangiaceae</taxon>
        <taxon>Arsenicicoccus</taxon>
    </lineage>
</organism>
<sequence length="323" mass="34376">MSHVIDPEVATALAALQASGAYSTSLPRGDVLARREAIDALLIAIGAAEARTVGVVTADYEIPGHGGTPIHVRWYSPARSLSVLTRGAAVVYCHGGGYILGSTDTADTVVRAYVGATGVPFLSVDYRLSPEAQHPTSVEDCYAALQWLTEHSSELSVDPDRVAVMGDSAGGGLAAAVALLARERGGPAIAAQVLIYPMLDDRTDQVSPVLEPYLVWTVDDNVTGWDALLGDARGDRTCRRRPRPPARPTSPTSRRPTSRWGRWTCCATRSWPTARACRSPGCRSSCTSTEVHRTPSRPSRPAPTSRDARSPTGSVSCARCRTL</sequence>
<feature type="domain" description="Alpha/beta hydrolase fold-3" evidence="3">
    <location>
        <begin position="90"/>
        <end position="233"/>
    </location>
</feature>
<proteinExistence type="predicted"/>
<reference evidence="5" key="1">
    <citation type="journal article" date="2019" name="Int. J. Syst. Evol. Microbiol.">
        <title>The Global Catalogue of Microorganisms (GCM) 10K type strain sequencing project: providing services to taxonomists for standard genome sequencing and annotation.</title>
        <authorList>
            <consortium name="The Broad Institute Genomics Platform"/>
            <consortium name="The Broad Institute Genome Sequencing Center for Infectious Disease"/>
            <person name="Wu L."/>
            <person name="Ma J."/>
        </authorList>
    </citation>
    <scope>NUCLEOTIDE SEQUENCE [LARGE SCALE GENOMIC DNA]</scope>
    <source>
        <strain evidence="5">NBRC 105830</strain>
    </source>
</reference>
<evidence type="ECO:0000313" key="5">
    <source>
        <dbReference type="Proteomes" id="UP001157109"/>
    </source>
</evidence>
<dbReference type="InterPro" id="IPR029058">
    <property type="entry name" value="AB_hydrolase_fold"/>
</dbReference>
<dbReference type="RefSeq" id="WP_284284994.1">
    <property type="nucleotide sequence ID" value="NZ_BSUJ01000001.1"/>
</dbReference>
<evidence type="ECO:0000259" key="3">
    <source>
        <dbReference type="Pfam" id="PF07859"/>
    </source>
</evidence>
<dbReference type="Proteomes" id="UP001157109">
    <property type="component" value="Unassembled WGS sequence"/>
</dbReference>
<feature type="region of interest" description="Disordered" evidence="2">
    <location>
        <begin position="235"/>
        <end position="259"/>
    </location>
</feature>
<dbReference type="PANTHER" id="PTHR48081:SF8">
    <property type="entry name" value="ALPHA_BETA HYDROLASE FOLD-3 DOMAIN-CONTAINING PROTEIN-RELATED"/>
    <property type="match status" value="1"/>
</dbReference>
<dbReference type="InterPro" id="IPR050300">
    <property type="entry name" value="GDXG_lipolytic_enzyme"/>
</dbReference>
<evidence type="ECO:0000313" key="4">
    <source>
        <dbReference type="EMBL" id="GMA21791.1"/>
    </source>
</evidence>
<dbReference type="InterPro" id="IPR013094">
    <property type="entry name" value="AB_hydrolase_3"/>
</dbReference>
<dbReference type="PANTHER" id="PTHR48081">
    <property type="entry name" value="AB HYDROLASE SUPERFAMILY PROTEIN C4A8.06C"/>
    <property type="match status" value="1"/>
</dbReference>